<organism evidence="1 2">
    <name type="scientific">Tsukamurella paurometabola (strain ATCC 8368 / DSM 20162 / CCUG 35730 / CIP 100753 / JCM 10117 / KCTC 9821 / NBRC 16120 / NCIMB 702349 / NCTC 13040)</name>
    <name type="common">Corynebacterium paurometabolum</name>
    <dbReference type="NCBI Taxonomy" id="521096"/>
    <lineage>
        <taxon>Bacteria</taxon>
        <taxon>Bacillati</taxon>
        <taxon>Actinomycetota</taxon>
        <taxon>Actinomycetes</taxon>
        <taxon>Mycobacteriales</taxon>
        <taxon>Tsukamurellaceae</taxon>
        <taxon>Tsukamurella</taxon>
    </lineage>
</organism>
<evidence type="ECO:0000313" key="2">
    <source>
        <dbReference type="Proteomes" id="UP000001213"/>
    </source>
</evidence>
<dbReference type="HOGENOM" id="CLU_014083_0_0_11"/>
<dbReference type="Proteomes" id="UP000001213">
    <property type="component" value="Chromosome"/>
</dbReference>
<keyword evidence="2" id="KW-1185">Reference proteome</keyword>
<dbReference type="AlphaFoldDB" id="D5US80"/>
<reference evidence="1 2" key="2">
    <citation type="journal article" date="2011" name="Stand. Genomic Sci.">
        <title>Complete genome sequence of Tsukamurella paurometabola type strain (no. 33).</title>
        <authorList>
            <person name="Munk A.C."/>
            <person name="Lapidus A."/>
            <person name="Lucas S."/>
            <person name="Nolan M."/>
            <person name="Tice H."/>
            <person name="Cheng J.F."/>
            <person name="Del Rio T.G."/>
            <person name="Goodwin L."/>
            <person name="Pitluck S."/>
            <person name="Liolios K."/>
            <person name="Huntemann M."/>
            <person name="Ivanova N."/>
            <person name="Mavromatis K."/>
            <person name="Mikhailova N."/>
            <person name="Pati A."/>
            <person name="Chen A."/>
            <person name="Palaniappan K."/>
            <person name="Tapia R."/>
            <person name="Han C."/>
            <person name="Land M."/>
            <person name="Hauser L."/>
            <person name="Chang Y.J."/>
            <person name="Jeffries C.D."/>
            <person name="Brettin T."/>
            <person name="Yasawong M."/>
            <person name="Brambilla E.M."/>
            <person name="Rohde M."/>
            <person name="Sikorski J."/>
            <person name="Goker M."/>
            <person name="Detter J.C."/>
            <person name="Woyke T."/>
            <person name="Bristow J."/>
            <person name="Eisen J.A."/>
            <person name="Markowitz V."/>
            <person name="Hugenholtz P."/>
            <person name="Kyrpides N.C."/>
            <person name="Klenk H.P."/>
        </authorList>
    </citation>
    <scope>NUCLEOTIDE SEQUENCE [LARGE SCALE GENOMIC DNA]</scope>
    <source>
        <strain evidence="2">ATCC 8368 / DSM 20162 / CCUG 35730 / CIP 100753 / JCM 10117 / KCTC 9821 / NBRC 16120 / NCIMB 702349 / NCTC 13040</strain>
    </source>
</reference>
<dbReference type="KEGG" id="tpr:Tpau_0506"/>
<dbReference type="eggNOG" id="ENOG502ZC7A">
    <property type="taxonomic scope" value="Bacteria"/>
</dbReference>
<reference evidence="2" key="1">
    <citation type="submission" date="2010-03" db="EMBL/GenBank/DDBJ databases">
        <title>The complete chromosome of Tsukamurella paurometabola DSM 20162.</title>
        <authorList>
            <consortium name="US DOE Joint Genome Institute (JGI-PGF)"/>
            <person name="Lucas S."/>
            <person name="Copeland A."/>
            <person name="Lapidus A."/>
            <person name="Glavina del Rio T."/>
            <person name="Dalin E."/>
            <person name="Tice H."/>
            <person name="Bruce D."/>
            <person name="Goodwin L."/>
            <person name="Pitluck S."/>
            <person name="Kyrpides N."/>
            <person name="Mavromatis K."/>
            <person name="Ivanova N."/>
            <person name="Mikhailova N."/>
            <person name="Munk A.C."/>
            <person name="Brettin T."/>
            <person name="Detter J.C."/>
            <person name="Tapia R."/>
            <person name="Han C."/>
            <person name="Larimer F."/>
            <person name="Land M."/>
            <person name="Hauser L."/>
            <person name="Markowitz V."/>
            <person name="Cheng J.-F."/>
            <person name="Hugenholtz P."/>
            <person name="Woyke T."/>
            <person name="Wu D."/>
            <person name="Jando M."/>
            <person name="Brambilla E."/>
            <person name="Klenk H.-P."/>
            <person name="Eisen J.A."/>
        </authorList>
    </citation>
    <scope>NUCLEOTIDE SEQUENCE [LARGE SCALE GENOMIC DNA]</scope>
    <source>
        <strain evidence="2">ATCC 8368 / DSM 20162 / CCUG 35730 / CIP 100753 / JCM 10117 / KCTC 9821 / NBRC 16120 / NCIMB 702349 / NCTC 13040</strain>
    </source>
</reference>
<evidence type="ECO:0000313" key="1">
    <source>
        <dbReference type="EMBL" id="ADG77147.1"/>
    </source>
</evidence>
<protein>
    <submittedName>
        <fullName evidence="1">Uncharacterized protein</fullName>
    </submittedName>
</protein>
<dbReference type="RefSeq" id="WP_013125189.1">
    <property type="nucleotide sequence ID" value="NC_014158.1"/>
</dbReference>
<gene>
    <name evidence="1" type="ordered locus">Tpau_0506</name>
</gene>
<proteinExistence type="predicted"/>
<sequence>MTVPVESPDLVWPLAGGRVRIDGETGSPVDFVHDQYPEVKYLLDDSVDTWHSSEHRWGSGFVITPERGFRWNVPDRLVMREDSSVATFDLGGGLDLVVERRAGAGLSERYTFRNRTDDELMLGSIGITVPFRDVYEDAEISLDRGVHAHVWPGGANSWVIAEPMSGSRAALSLSTTEGELRAYSIDSRNQFTSSNVRGHIVVHPTDAARNPSAFGGQEQVVISPGGEWTIAWTVRWHESREAAFDAVAPSWSLDRYAAPIGEPITVRGSDSVRASAGVVVARGAEGATVTSEASGVQYIEIGRSQAAVLFHRPVRDIVTRRIGFIIERQRAVERGGIDAHAFVPYDCRAGLTRSTCGWPDWSDGAERLAMPTLIQQARRRGWVGAEVDDVLHDWADFARERLLDPSGAPLWGSVTHHSETRLYNAPWLVQFFADQFQIYARREDLDSAVRILERSIELGAESHLSIGHPEATLFVCELLDAADEHEDAEGFRQHLVASARHFAELGTRLPNHEVRYEQSMVAPLVTLYAAALRIAPDQVAIRRRLPEAVRWMMAFGGRQPHVRLHEISIRHWDGYWFGKNRQWGDVFPHHWSVLTAIALMQLASADRPRNSVDTATAIFAANLASFFDDGSATAAFVLPSTVDGVPAYRADPLANDQDWALTLLLRTGLVDEKGVGLRAPAE</sequence>
<accession>D5US80</accession>
<dbReference type="EMBL" id="CP001966">
    <property type="protein sequence ID" value="ADG77147.1"/>
    <property type="molecule type" value="Genomic_DNA"/>
</dbReference>
<name>D5US80_TSUPD</name>